<feature type="compositionally biased region" description="Low complexity" evidence="1">
    <location>
        <begin position="383"/>
        <end position="394"/>
    </location>
</feature>
<keyword evidence="3" id="KW-1185">Reference proteome</keyword>
<dbReference type="Proteomes" id="UP000645828">
    <property type="component" value="Unassembled WGS sequence"/>
</dbReference>
<feature type="compositionally biased region" description="Low complexity" evidence="1">
    <location>
        <begin position="430"/>
        <end position="490"/>
    </location>
</feature>
<name>A0A811ZYN0_NYCPR</name>
<feature type="region of interest" description="Disordered" evidence="1">
    <location>
        <begin position="241"/>
        <end position="498"/>
    </location>
</feature>
<organism evidence="2 3">
    <name type="scientific">Nyctereutes procyonoides</name>
    <name type="common">Raccoon dog</name>
    <name type="synonym">Canis procyonoides</name>
    <dbReference type="NCBI Taxonomy" id="34880"/>
    <lineage>
        <taxon>Eukaryota</taxon>
        <taxon>Metazoa</taxon>
        <taxon>Chordata</taxon>
        <taxon>Craniata</taxon>
        <taxon>Vertebrata</taxon>
        <taxon>Euteleostomi</taxon>
        <taxon>Mammalia</taxon>
        <taxon>Eutheria</taxon>
        <taxon>Laurasiatheria</taxon>
        <taxon>Carnivora</taxon>
        <taxon>Caniformia</taxon>
        <taxon>Canidae</taxon>
        <taxon>Nyctereutes</taxon>
    </lineage>
</organism>
<dbReference type="EMBL" id="CAJHUB010000789">
    <property type="protein sequence ID" value="CAD7694289.1"/>
    <property type="molecule type" value="Genomic_DNA"/>
</dbReference>
<evidence type="ECO:0000256" key="1">
    <source>
        <dbReference type="SAM" id="MobiDB-lite"/>
    </source>
</evidence>
<sequence>MREPFQRTVRCCCRLTVLAPSTSSTDLVQENERVRRASFFTSTWKGEAGEEQSFVKTNSHLKEGKDSPRPFLTPSPALSAITPDVSRLGHIRAHPCALLPPTVPALPSYTYRRTPALASSQGLHGSAVRRRPTGSLLDQVPEAAISQQKTIVSQCHRGHVKNKMMEKKLLDQCLVHNVLTEKSVFPAGESKTTSKEKFHCNMVSLQHETSQEDQKLKALNKCKPHLGLHCAHQIRLRAAGSAPSPSARGCPAPRCPLPTLRSPGPSQRLLSQVPSQRPGGPVPPAPSPTCQEGGSQRHGDPRAIEQQQDAAGNPGRAPAGTLSQSPDAGEPEHRHLEGIPGAGSCSQRFSGPPPYASWGREEGMSEPPEIGRGGAPRRRPRTAARAAATARGAAAPPPPPPPRPPPRTPTPAGPAGSPPARPAARRARSLPRPAQGRTGRGPDPAGGARAQGAARTALRAAPQGGRQCRGADPGRAGASAPRGALRASSLPRGDPSLP</sequence>
<evidence type="ECO:0000313" key="2">
    <source>
        <dbReference type="EMBL" id="CAD7694289.1"/>
    </source>
</evidence>
<accession>A0A811ZYN0</accession>
<evidence type="ECO:0000313" key="3">
    <source>
        <dbReference type="Proteomes" id="UP000645828"/>
    </source>
</evidence>
<gene>
    <name evidence="2" type="ORF">NYPRO_LOCUS27081</name>
</gene>
<dbReference type="AlphaFoldDB" id="A0A811ZYN0"/>
<reference evidence="2" key="1">
    <citation type="submission" date="2020-12" db="EMBL/GenBank/DDBJ databases">
        <authorList>
            <consortium name="Molecular Ecology Group"/>
        </authorList>
    </citation>
    <scope>NUCLEOTIDE SEQUENCE</scope>
    <source>
        <strain evidence="2">TBG_1078</strain>
    </source>
</reference>
<proteinExistence type="predicted"/>
<feature type="compositionally biased region" description="Pro residues" evidence="1">
    <location>
        <begin position="395"/>
        <end position="421"/>
    </location>
</feature>
<protein>
    <submittedName>
        <fullName evidence="2">(raccoon dog) hypothetical protein</fullName>
    </submittedName>
</protein>
<feature type="compositionally biased region" description="Low complexity" evidence="1">
    <location>
        <begin position="241"/>
        <end position="252"/>
    </location>
</feature>
<comment type="caution">
    <text evidence="2">The sequence shown here is derived from an EMBL/GenBank/DDBJ whole genome shotgun (WGS) entry which is preliminary data.</text>
</comment>